<dbReference type="InterPro" id="IPR008978">
    <property type="entry name" value="HSP20-like_chaperone"/>
</dbReference>
<keyword evidence="9" id="KW-1185">Reference proteome</keyword>
<dbReference type="PRINTS" id="PR00153">
    <property type="entry name" value="CSAPPISMRASE"/>
</dbReference>
<protein>
    <recommendedName>
        <fullName evidence="5">Peptidyl-prolyl cis-trans isomerase</fullName>
        <shortName evidence="5">PPIase</shortName>
        <ecNumber evidence="5">5.2.1.8</ecNumber>
    </recommendedName>
</protein>
<dbReference type="GO" id="GO:0005737">
    <property type="term" value="C:cytoplasm"/>
    <property type="evidence" value="ECO:0007669"/>
    <property type="project" value="TreeGrafter"/>
</dbReference>
<evidence type="ECO:0000259" key="7">
    <source>
        <dbReference type="PROSITE" id="PS51203"/>
    </source>
</evidence>
<dbReference type="GO" id="GO:0003755">
    <property type="term" value="F:peptidyl-prolyl cis-trans isomerase activity"/>
    <property type="evidence" value="ECO:0007669"/>
    <property type="project" value="UniProtKB-UniRule"/>
</dbReference>
<dbReference type="PANTHER" id="PTHR11071:SF561">
    <property type="entry name" value="PEPTIDYL-PROLYL CIS-TRANS ISOMERASE D-RELATED"/>
    <property type="match status" value="1"/>
</dbReference>
<comment type="function">
    <text evidence="5">PPIases accelerate the folding of proteins. It catalyzes the cis-trans isomerization of proline imidic peptide bonds in oligopeptides.</text>
</comment>
<dbReference type="GO" id="GO:0016018">
    <property type="term" value="F:cyclosporin A binding"/>
    <property type="evidence" value="ECO:0007669"/>
    <property type="project" value="TreeGrafter"/>
</dbReference>
<dbReference type="PROSITE" id="PS00170">
    <property type="entry name" value="CSA_PPIASE_1"/>
    <property type="match status" value="1"/>
</dbReference>
<comment type="similarity">
    <text evidence="2 5">Belongs to the cyclophilin-type PPIase family.</text>
</comment>
<dbReference type="PROSITE" id="PS51203">
    <property type="entry name" value="CS"/>
    <property type="match status" value="1"/>
</dbReference>
<dbReference type="AlphaFoldDB" id="A0AAX4P0S1"/>
<dbReference type="PROSITE" id="PS50072">
    <property type="entry name" value="CSA_PPIASE_2"/>
    <property type="match status" value="1"/>
</dbReference>
<dbReference type="InterPro" id="IPR007052">
    <property type="entry name" value="CS_dom"/>
</dbReference>
<dbReference type="Gene3D" id="2.40.100.10">
    <property type="entry name" value="Cyclophilin-like"/>
    <property type="match status" value="1"/>
</dbReference>
<dbReference type="CDD" id="cd06467">
    <property type="entry name" value="p23_NUDC_like"/>
    <property type="match status" value="1"/>
</dbReference>
<evidence type="ECO:0000256" key="1">
    <source>
        <dbReference type="ARBA" id="ARBA00000971"/>
    </source>
</evidence>
<keyword evidence="4 5" id="KW-0413">Isomerase</keyword>
<dbReference type="InterPro" id="IPR029000">
    <property type="entry name" value="Cyclophilin-like_dom_sf"/>
</dbReference>
<dbReference type="PANTHER" id="PTHR11071">
    <property type="entry name" value="PEPTIDYL-PROLYL CIS-TRANS ISOMERASE"/>
    <property type="match status" value="1"/>
</dbReference>
<name>A0AAX4P0S1_9CHLO</name>
<gene>
    <name evidence="8" type="ORF">HKI87_02g10220</name>
</gene>
<proteinExistence type="inferred from homology"/>
<evidence type="ECO:0000256" key="3">
    <source>
        <dbReference type="ARBA" id="ARBA00023110"/>
    </source>
</evidence>
<dbReference type="FunFam" id="2.40.100.10:FF:000002">
    <property type="entry name" value="Peptidyl-prolyl cis-trans isomerase"/>
    <property type="match status" value="1"/>
</dbReference>
<dbReference type="Gene3D" id="2.60.40.790">
    <property type="match status" value="1"/>
</dbReference>
<comment type="catalytic activity">
    <reaction evidence="1 5">
        <text>[protein]-peptidylproline (omega=180) = [protein]-peptidylproline (omega=0)</text>
        <dbReference type="Rhea" id="RHEA:16237"/>
        <dbReference type="Rhea" id="RHEA-COMP:10747"/>
        <dbReference type="Rhea" id="RHEA-COMP:10748"/>
        <dbReference type="ChEBI" id="CHEBI:83833"/>
        <dbReference type="ChEBI" id="CHEBI:83834"/>
        <dbReference type="EC" id="5.2.1.8"/>
    </reaction>
</comment>
<dbReference type="GO" id="GO:0006457">
    <property type="term" value="P:protein folding"/>
    <property type="evidence" value="ECO:0007669"/>
    <property type="project" value="InterPro"/>
</dbReference>
<dbReference type="SUPFAM" id="SSF49764">
    <property type="entry name" value="HSP20-like chaperones"/>
    <property type="match status" value="1"/>
</dbReference>
<reference evidence="8 9" key="1">
    <citation type="submission" date="2024-03" db="EMBL/GenBank/DDBJ databases">
        <title>Complete genome sequence of the green alga Chloropicon roscoffensis RCC1871.</title>
        <authorList>
            <person name="Lemieux C."/>
            <person name="Pombert J.-F."/>
            <person name="Otis C."/>
            <person name="Turmel M."/>
        </authorList>
    </citation>
    <scope>NUCLEOTIDE SEQUENCE [LARGE SCALE GENOMIC DNA]</scope>
    <source>
        <strain evidence="8 9">RCC1871</strain>
    </source>
</reference>
<dbReference type="EC" id="5.2.1.8" evidence="5"/>
<feature type="domain" description="PPIase cyclophilin-type" evidence="6">
    <location>
        <begin position="134"/>
        <end position="297"/>
    </location>
</feature>
<sequence>MWRGLGRARGYALRTQTRCLLTCKDTKGSSWNQTGSEISLRIPVPSECRGRDVNLSIKPSQLTLQVSGEEHVSGSFESPVDPDESFWSIEEDADSGQRYVQVVLEKTEGYLEWEHVFVHDLPPPADETVTSEVFFDVEVDGEAAGRITMGLFGNQVPRTVENFRALCTGEKGEGESGKPLHYKGSVFHRVIPQFMVQGGDFTASDGTGGESVYGMKFEDEDFSSRHDGPGRLSMANAGPNTNGSQFFITTVPTPHLDGKHVVFGKVVDGMDVVSKIESLGTPEGKPEKTVVISDCGELS</sequence>
<dbReference type="CDD" id="cd01926">
    <property type="entry name" value="cyclophilin_ABH_like"/>
    <property type="match status" value="1"/>
</dbReference>
<dbReference type="Proteomes" id="UP001472866">
    <property type="component" value="Chromosome 02"/>
</dbReference>
<dbReference type="Pfam" id="PF00160">
    <property type="entry name" value="Pro_isomerase"/>
    <property type="match status" value="1"/>
</dbReference>
<dbReference type="InterPro" id="IPR020892">
    <property type="entry name" value="Cyclophilin-type_PPIase_CS"/>
</dbReference>
<feature type="domain" description="CS" evidence="7">
    <location>
        <begin position="24"/>
        <end position="117"/>
    </location>
</feature>
<evidence type="ECO:0000256" key="4">
    <source>
        <dbReference type="ARBA" id="ARBA00023235"/>
    </source>
</evidence>
<evidence type="ECO:0000313" key="9">
    <source>
        <dbReference type="Proteomes" id="UP001472866"/>
    </source>
</evidence>
<organism evidence="8 9">
    <name type="scientific">Chloropicon roscoffensis</name>
    <dbReference type="NCBI Taxonomy" id="1461544"/>
    <lineage>
        <taxon>Eukaryota</taxon>
        <taxon>Viridiplantae</taxon>
        <taxon>Chlorophyta</taxon>
        <taxon>Chloropicophyceae</taxon>
        <taxon>Chloropicales</taxon>
        <taxon>Chloropicaceae</taxon>
        <taxon>Chloropicon</taxon>
    </lineage>
</organism>
<dbReference type="SUPFAM" id="SSF50891">
    <property type="entry name" value="Cyclophilin-like"/>
    <property type="match status" value="1"/>
</dbReference>
<evidence type="ECO:0000313" key="8">
    <source>
        <dbReference type="EMBL" id="WZN59496.1"/>
    </source>
</evidence>
<evidence type="ECO:0000259" key="6">
    <source>
        <dbReference type="PROSITE" id="PS50072"/>
    </source>
</evidence>
<evidence type="ECO:0000256" key="5">
    <source>
        <dbReference type="RuleBase" id="RU363019"/>
    </source>
</evidence>
<accession>A0AAX4P0S1</accession>
<keyword evidence="3 5" id="KW-0697">Rotamase</keyword>
<evidence type="ECO:0000256" key="2">
    <source>
        <dbReference type="ARBA" id="ARBA00007365"/>
    </source>
</evidence>
<dbReference type="EMBL" id="CP151502">
    <property type="protein sequence ID" value="WZN59496.1"/>
    <property type="molecule type" value="Genomic_DNA"/>
</dbReference>
<dbReference type="InterPro" id="IPR002130">
    <property type="entry name" value="Cyclophilin-type_PPIase_dom"/>
</dbReference>
<dbReference type="Pfam" id="PF04969">
    <property type="entry name" value="CS"/>
    <property type="match status" value="1"/>
</dbReference>